<feature type="domain" description="Histone deacetylase" evidence="8">
    <location>
        <begin position="26"/>
        <end position="316"/>
    </location>
</feature>
<evidence type="ECO:0000256" key="2">
    <source>
        <dbReference type="ARBA" id="ARBA00009673"/>
    </source>
</evidence>
<dbReference type="EC" id="3.1.1.96" evidence="7"/>
<sequence>MSPGNKRSVSYFLDPDFGQYYFGPEHAMKPFRANMTWELILNYGLQERMSIYNPRLLSNIEMTKFHTDDYIAFLQQVSPSDATITQEETNNFSIGEDCPPFVGIFPYCQRSCGGSVTGAAHLNAGHSDIAVNWMGGMHHAKRNEASGFCYANDIVLGILELLKVHARVLYIDIDIHHGDGVEEAFYTTDRVMTVSFHKHGNSFFPGTGDLGDVGAEGGSGYAMNVPLNDGMDDESYTTLFKAVIRDVMEHFRPGAIVLQCGADSLANDRLGCFNLTIGGHGECVDFVKSLGLPLMVLGGGGYTLRNVARCWAYETALCVGSSLPEEVPHHRFYEYYAPDYSLNLVKNNQQNLNSKRDLEKIYQKIHEQLHSLAPAPGVGLAVMPKPQECDLQADIDMAEDGAGNIRVSQTEADLSRTMDAEDRQGLRMKEFVEQGAIIQRVKRASVIVDDDVVGEIGKGLCVLVGITRDDIPLDLDYMAKKIAGIRLFDDSEGNPWTKSTKDVGGGILLVSQFTLCAQLKGNRPDYHDALDGSLSGGMFNQLVEQVKKIHGDNVATGRFGADMNVMIVNDGPCTIEIDSRKSEYLESSMYSRVGQKNVEKYFRQLEKQAQIEANRKAKAALKQQQKAAKLAGELEDANIAHEAEAKE</sequence>
<dbReference type="InterPro" id="IPR003732">
    <property type="entry name" value="Daa-tRNA_deacyls_DTD"/>
</dbReference>
<dbReference type="AlphaFoldDB" id="A0A8J6B143"/>
<reference evidence="9" key="1">
    <citation type="submission" date="2021-05" db="EMBL/GenBank/DDBJ databases">
        <title>A free-living protist that lacks canonical eukaryotic 1 DNA replication and segregation systems.</title>
        <authorList>
            <person name="Salas-Leiva D.E."/>
            <person name="Tromer E.C."/>
            <person name="Curtis B.A."/>
            <person name="Jerlstrom-Hultqvist J."/>
            <person name="Kolisko M."/>
            <person name="Yi Z."/>
            <person name="Salas-Leiva J.S."/>
            <person name="Gallot-Lavallee L."/>
            <person name="Kops G.J.P.L."/>
            <person name="Archibald J.M."/>
            <person name="Simpson A.G.B."/>
            <person name="Roger A.J."/>
        </authorList>
    </citation>
    <scope>NUCLEOTIDE SEQUENCE</scope>
    <source>
        <strain evidence="9">BICM</strain>
    </source>
</reference>
<gene>
    <name evidence="9" type="ORF">J8273_7035</name>
</gene>
<dbReference type="FunFam" id="3.50.80.10:FF:000001">
    <property type="entry name" value="D-aminoacyl-tRNA deacylase"/>
    <property type="match status" value="1"/>
</dbReference>
<dbReference type="NCBIfam" id="TIGR00256">
    <property type="entry name" value="D-aminoacyl-tRNA deacylase"/>
    <property type="match status" value="1"/>
</dbReference>
<dbReference type="Gene3D" id="3.50.80.10">
    <property type="entry name" value="D-tyrosyl-tRNA(Tyr) deacylase"/>
    <property type="match status" value="1"/>
</dbReference>
<dbReference type="GO" id="GO:0040029">
    <property type="term" value="P:epigenetic regulation of gene expression"/>
    <property type="evidence" value="ECO:0007669"/>
    <property type="project" value="TreeGrafter"/>
</dbReference>
<comment type="subcellular location">
    <subcellularLocation>
        <location evidence="7">Cytoplasm</location>
    </subcellularLocation>
</comment>
<keyword evidence="3 7" id="KW-0378">Hydrolase</keyword>
<comment type="catalytic activity">
    <reaction evidence="6">
        <text>a D-aminoacyl-tRNA + H2O = a tRNA + a D-alpha-amino acid + H(+)</text>
        <dbReference type="Rhea" id="RHEA:13953"/>
        <dbReference type="Rhea" id="RHEA-COMP:10123"/>
        <dbReference type="Rhea" id="RHEA-COMP:10124"/>
        <dbReference type="ChEBI" id="CHEBI:15377"/>
        <dbReference type="ChEBI" id="CHEBI:15378"/>
        <dbReference type="ChEBI" id="CHEBI:59871"/>
        <dbReference type="ChEBI" id="CHEBI:78442"/>
        <dbReference type="ChEBI" id="CHEBI:79333"/>
        <dbReference type="EC" id="3.1.1.96"/>
    </reaction>
</comment>
<keyword evidence="4" id="KW-0156">Chromatin regulator</keyword>
<dbReference type="PANTHER" id="PTHR10625:SF10">
    <property type="entry name" value="HISTONE DEACETYLASE HDAC1"/>
    <property type="match status" value="1"/>
</dbReference>
<keyword evidence="7" id="KW-0963">Cytoplasm</keyword>
<evidence type="ECO:0000256" key="6">
    <source>
        <dbReference type="ARBA" id="ARBA00048018"/>
    </source>
</evidence>
<dbReference type="SUPFAM" id="SSF69500">
    <property type="entry name" value="DTD-like"/>
    <property type="match status" value="1"/>
</dbReference>
<dbReference type="InterPro" id="IPR037138">
    <property type="entry name" value="His_deacetylse_dom_sf"/>
</dbReference>
<dbReference type="SUPFAM" id="SSF52768">
    <property type="entry name" value="Arginase/deacetylase"/>
    <property type="match status" value="1"/>
</dbReference>
<comment type="similarity">
    <text evidence="1">Belongs to the histone deacetylase family. HD type 1 subfamily.</text>
</comment>
<dbReference type="GO" id="GO:0000049">
    <property type="term" value="F:tRNA binding"/>
    <property type="evidence" value="ECO:0007669"/>
    <property type="project" value="UniProtKB-KW"/>
</dbReference>
<evidence type="ECO:0000256" key="3">
    <source>
        <dbReference type="ARBA" id="ARBA00022801"/>
    </source>
</evidence>
<comment type="catalytic activity">
    <reaction evidence="5">
        <text>glycyl-tRNA(Ala) + H2O = tRNA(Ala) + glycine + H(+)</text>
        <dbReference type="Rhea" id="RHEA:53744"/>
        <dbReference type="Rhea" id="RHEA-COMP:9657"/>
        <dbReference type="Rhea" id="RHEA-COMP:13640"/>
        <dbReference type="ChEBI" id="CHEBI:15377"/>
        <dbReference type="ChEBI" id="CHEBI:15378"/>
        <dbReference type="ChEBI" id="CHEBI:57305"/>
        <dbReference type="ChEBI" id="CHEBI:78442"/>
        <dbReference type="ChEBI" id="CHEBI:78522"/>
        <dbReference type="EC" id="3.1.1.96"/>
    </reaction>
</comment>
<dbReference type="InterPro" id="IPR000286">
    <property type="entry name" value="HDACs"/>
</dbReference>
<dbReference type="Pfam" id="PF00850">
    <property type="entry name" value="Hist_deacetyl"/>
    <property type="match status" value="1"/>
</dbReference>
<dbReference type="OrthoDB" id="1918432at2759"/>
<accession>A0A8J6B143</accession>
<dbReference type="PRINTS" id="PR01270">
    <property type="entry name" value="HDASUPER"/>
</dbReference>
<dbReference type="GO" id="GO:0004407">
    <property type="term" value="F:histone deacetylase activity"/>
    <property type="evidence" value="ECO:0007669"/>
    <property type="project" value="InterPro"/>
</dbReference>
<proteinExistence type="inferred from homology"/>
<comment type="similarity">
    <text evidence="2 7">Belongs to the DTD family.</text>
</comment>
<dbReference type="HAMAP" id="MF_00518">
    <property type="entry name" value="Deacylase_Dtd"/>
    <property type="match status" value="1"/>
</dbReference>
<organism evidence="9 10">
    <name type="scientific">Carpediemonas membranifera</name>
    <dbReference type="NCBI Taxonomy" id="201153"/>
    <lineage>
        <taxon>Eukaryota</taxon>
        <taxon>Metamonada</taxon>
        <taxon>Carpediemonas-like organisms</taxon>
        <taxon>Carpediemonas</taxon>
    </lineage>
</organism>
<comment type="caution">
    <text evidence="9">The sequence shown here is derived from an EMBL/GenBank/DDBJ whole genome shotgun (WGS) entry which is preliminary data.</text>
</comment>
<dbReference type="InterPro" id="IPR023509">
    <property type="entry name" value="DTD-like_sf"/>
</dbReference>
<name>A0A8J6B143_9EUKA</name>
<dbReference type="Proteomes" id="UP000717585">
    <property type="component" value="Unassembled WGS sequence"/>
</dbReference>
<dbReference type="InterPro" id="IPR003084">
    <property type="entry name" value="HDAC_I/II"/>
</dbReference>
<dbReference type="PANTHER" id="PTHR10625">
    <property type="entry name" value="HISTONE DEACETYLASE HDAC1-RELATED"/>
    <property type="match status" value="1"/>
</dbReference>
<evidence type="ECO:0000256" key="7">
    <source>
        <dbReference type="RuleBase" id="RU003470"/>
    </source>
</evidence>
<dbReference type="Gene3D" id="3.40.800.20">
    <property type="entry name" value="Histone deacetylase domain"/>
    <property type="match status" value="1"/>
</dbReference>
<keyword evidence="7" id="KW-0820">tRNA-binding</keyword>
<evidence type="ECO:0000313" key="10">
    <source>
        <dbReference type="Proteomes" id="UP000717585"/>
    </source>
</evidence>
<dbReference type="InterPro" id="IPR023801">
    <property type="entry name" value="His_deacetylse_dom"/>
</dbReference>
<dbReference type="EMBL" id="JAHDYR010000062">
    <property type="protein sequence ID" value="KAG9390782.1"/>
    <property type="molecule type" value="Genomic_DNA"/>
</dbReference>
<dbReference type="Pfam" id="PF02580">
    <property type="entry name" value="Tyr_Deacylase"/>
    <property type="match status" value="1"/>
</dbReference>
<dbReference type="GO" id="GO:0005737">
    <property type="term" value="C:cytoplasm"/>
    <property type="evidence" value="ECO:0007669"/>
    <property type="project" value="UniProtKB-SubCell"/>
</dbReference>
<keyword evidence="10" id="KW-1185">Reference proteome</keyword>
<dbReference type="GO" id="GO:0051499">
    <property type="term" value="F:D-aminoacyl-tRNA deacylase activity"/>
    <property type="evidence" value="ECO:0007669"/>
    <property type="project" value="UniProtKB-EC"/>
</dbReference>
<evidence type="ECO:0000256" key="1">
    <source>
        <dbReference type="ARBA" id="ARBA00006457"/>
    </source>
</evidence>
<dbReference type="GO" id="GO:0000118">
    <property type="term" value="C:histone deacetylase complex"/>
    <property type="evidence" value="ECO:0007669"/>
    <property type="project" value="UniProtKB-ARBA"/>
</dbReference>
<evidence type="ECO:0000256" key="4">
    <source>
        <dbReference type="ARBA" id="ARBA00022853"/>
    </source>
</evidence>
<keyword evidence="7" id="KW-0694">RNA-binding</keyword>
<evidence type="ECO:0000259" key="8">
    <source>
        <dbReference type="Pfam" id="PF00850"/>
    </source>
</evidence>
<evidence type="ECO:0000313" key="9">
    <source>
        <dbReference type="EMBL" id="KAG9390782.1"/>
    </source>
</evidence>
<dbReference type="PRINTS" id="PR01271">
    <property type="entry name" value="HISDACETLASE"/>
</dbReference>
<evidence type="ECO:0000256" key="5">
    <source>
        <dbReference type="ARBA" id="ARBA00047676"/>
    </source>
</evidence>
<dbReference type="InterPro" id="IPR023696">
    <property type="entry name" value="Ureohydrolase_dom_sf"/>
</dbReference>
<protein>
    <recommendedName>
        <fullName evidence="7">D-aminoacyl-tRNA deacylase</fullName>
        <ecNumber evidence="7">3.1.1.96</ecNumber>
    </recommendedName>
</protein>